<organism evidence="1 2">
    <name type="scientific">Nocardia aurantiaca</name>
    <dbReference type="NCBI Taxonomy" id="2675850"/>
    <lineage>
        <taxon>Bacteria</taxon>
        <taxon>Bacillati</taxon>
        <taxon>Actinomycetota</taxon>
        <taxon>Actinomycetes</taxon>
        <taxon>Mycobacteriales</taxon>
        <taxon>Nocardiaceae</taxon>
        <taxon>Nocardia</taxon>
    </lineage>
</organism>
<dbReference type="Proteomes" id="UP000432464">
    <property type="component" value="Unassembled WGS sequence"/>
</dbReference>
<reference evidence="1 2" key="1">
    <citation type="submission" date="2019-11" db="EMBL/GenBank/DDBJ databases">
        <title>Nocardia sp. nov. CT2-14 isolated from soil.</title>
        <authorList>
            <person name="Kanchanasin P."/>
            <person name="Tanasupawat S."/>
            <person name="Yuki M."/>
            <person name="Kudo T."/>
        </authorList>
    </citation>
    <scope>NUCLEOTIDE SEQUENCE [LARGE SCALE GENOMIC DNA]</scope>
    <source>
        <strain evidence="1 2">CT2-14</strain>
    </source>
</reference>
<evidence type="ECO:0000313" key="2">
    <source>
        <dbReference type="Proteomes" id="UP000432464"/>
    </source>
</evidence>
<protein>
    <submittedName>
        <fullName evidence="1">Uncharacterized protein</fullName>
    </submittedName>
</protein>
<sequence length="230" mass="23968">MAASFDLHTLAVLGATGERVVIWHVNVGAALGESRLSGAWVLDRSRDVEIDSLTRGYPIALADEGVRIADAADEGAPLVDAADVGAPVVDDADENAPVVGAAEEAAVRAEATDGRARIAAAAGIVDVDATVENVRAAIESADEQFSQRQDASGGKHIRPQWPVIVAPDEAALPNYQVNAVDDGIRPVLTLARGFAELADAWAAFESLRLARPFLEDLGGPAARPLPLAVR</sequence>
<dbReference type="RefSeq" id="WP_154788510.1">
    <property type="nucleotide sequence ID" value="NZ_WMBB01000006.1"/>
</dbReference>
<evidence type="ECO:0000313" key="1">
    <source>
        <dbReference type="EMBL" id="MTE14101.1"/>
    </source>
</evidence>
<dbReference type="EMBL" id="WMBB01000006">
    <property type="protein sequence ID" value="MTE14101.1"/>
    <property type="molecule type" value="Genomic_DNA"/>
</dbReference>
<gene>
    <name evidence="1" type="ORF">GLP40_15175</name>
</gene>
<proteinExistence type="predicted"/>
<comment type="caution">
    <text evidence="1">The sequence shown here is derived from an EMBL/GenBank/DDBJ whole genome shotgun (WGS) entry which is preliminary data.</text>
</comment>
<dbReference type="AlphaFoldDB" id="A0A6I3KX89"/>
<name>A0A6I3KX89_9NOCA</name>
<keyword evidence="2" id="KW-1185">Reference proteome</keyword>
<accession>A0A6I3KX89</accession>